<organism evidence="1 2">
    <name type="scientific">Chryseobacterium oncorhynchi</name>
    <dbReference type="NCBI Taxonomy" id="741074"/>
    <lineage>
        <taxon>Bacteria</taxon>
        <taxon>Pseudomonadati</taxon>
        <taxon>Bacteroidota</taxon>
        <taxon>Flavobacteriia</taxon>
        <taxon>Flavobacteriales</taxon>
        <taxon>Weeksellaceae</taxon>
        <taxon>Chryseobacterium group</taxon>
        <taxon>Chryseobacterium</taxon>
    </lineage>
</organism>
<dbReference type="Gene3D" id="3.90.226.10">
    <property type="entry name" value="2-enoyl-CoA Hydratase, Chain A, domain 1"/>
    <property type="match status" value="1"/>
</dbReference>
<sequence length="274" mass="30171">MKILSEIIGGTWLFNMEDPEQLKVMVKTILSGGKINDERPQLSTFIGGESVMDDSTGKVKQINKVGYISMTGVMTKYSGMCNIGAQEYASEAIKLDRDPDTLGTIFHIDGNGGNADAMPLLIDASSKLQKPKIVLIDKAFSAHYWAACLLGDHLMLSNDLTAEVGSIGAMIMFEKPKDELIIIRPPESLEKNQDFIDALDGKYDLFIKKLSPLAQRFQASVMERRPGVKADVLKGATYSAQEAIKYNLADSIGDINDAYNWIVAKSELRKIKSK</sequence>
<comment type="caution">
    <text evidence="1">The sequence shown here is derived from an EMBL/GenBank/DDBJ whole genome shotgun (WGS) entry which is preliminary data.</text>
</comment>
<dbReference type="EMBL" id="PPEI02000001">
    <property type="protein sequence ID" value="PWN67607.1"/>
    <property type="molecule type" value="Genomic_DNA"/>
</dbReference>
<reference evidence="1" key="1">
    <citation type="submission" date="2018-04" db="EMBL/GenBank/DDBJ databases">
        <title>Draft Genome Sequences of Chryseobacterium lactis NCTC11390T isolated from milk, Chryseobacterium oncorhynchi 701B-08T from rainbow trout, and Chryseobacterium viscerum 687B-08T from diseased fish.</title>
        <authorList>
            <person name="Jeong J.-J."/>
            <person name="Lee Y.J."/>
            <person name="Pathiraja D."/>
            <person name="Park B."/>
            <person name="Choi I.-G."/>
            <person name="Kim K.D."/>
        </authorList>
    </citation>
    <scope>NUCLEOTIDE SEQUENCE [LARGE SCALE GENOMIC DNA]</scope>
    <source>
        <strain evidence="1">701B-08</strain>
    </source>
</reference>
<dbReference type="AlphaFoldDB" id="A0A316X221"/>
<proteinExistence type="predicted"/>
<evidence type="ECO:0000313" key="2">
    <source>
        <dbReference type="Proteomes" id="UP000236182"/>
    </source>
</evidence>
<dbReference type="OrthoDB" id="1490107at2"/>
<dbReference type="InterPro" id="IPR029045">
    <property type="entry name" value="ClpP/crotonase-like_dom_sf"/>
</dbReference>
<protein>
    <recommendedName>
        <fullName evidence="3">Peptidase S49 domain-containing protein</fullName>
    </recommendedName>
</protein>
<gene>
    <name evidence="1" type="ORF">C1638_003180</name>
</gene>
<dbReference type="RefSeq" id="WP_109618106.1">
    <property type="nucleotide sequence ID" value="NZ_PPEI02000001.1"/>
</dbReference>
<accession>A0A316X221</accession>
<evidence type="ECO:0008006" key="3">
    <source>
        <dbReference type="Google" id="ProtNLM"/>
    </source>
</evidence>
<dbReference type="SUPFAM" id="SSF52096">
    <property type="entry name" value="ClpP/crotonase"/>
    <property type="match status" value="1"/>
</dbReference>
<keyword evidence="2" id="KW-1185">Reference proteome</keyword>
<name>A0A316X221_9FLAO</name>
<dbReference type="Proteomes" id="UP000236182">
    <property type="component" value="Unassembled WGS sequence"/>
</dbReference>
<evidence type="ECO:0000313" key="1">
    <source>
        <dbReference type="EMBL" id="PWN67607.1"/>
    </source>
</evidence>